<protein>
    <recommendedName>
        <fullName evidence="2">RWD domain-containing protein</fullName>
    </recommendedName>
</protein>
<accession>H2YN28</accession>
<dbReference type="InParanoid" id="H2YN28"/>
<dbReference type="STRING" id="51511.ENSCSAVP00000006730"/>
<evidence type="ECO:0000256" key="1">
    <source>
        <dbReference type="SAM" id="MobiDB-lite"/>
    </source>
</evidence>
<organism evidence="3 4">
    <name type="scientific">Ciona savignyi</name>
    <name type="common">Pacific transparent sea squirt</name>
    <dbReference type="NCBI Taxonomy" id="51511"/>
    <lineage>
        <taxon>Eukaryota</taxon>
        <taxon>Metazoa</taxon>
        <taxon>Chordata</taxon>
        <taxon>Tunicata</taxon>
        <taxon>Ascidiacea</taxon>
        <taxon>Phlebobranchia</taxon>
        <taxon>Cionidae</taxon>
        <taxon>Ciona</taxon>
    </lineage>
</organism>
<sequence>MDASELQEEEREVLASIFEDDPAFKQISDQCFQYKIGEDADMKSFLIEVVWTKEYPNELPRINLDAFYNNHILPSVKTNIVEQLTAQCEGILGEAMVFTIVDWAKENHVELMAEQPLQVVVARNDVEASPAETAQTGKKKEKKEQLSKAQKRKLADRVGVSGERPRGWDWVDLIKHLSQTGKANER</sequence>
<evidence type="ECO:0000313" key="4">
    <source>
        <dbReference type="Proteomes" id="UP000007875"/>
    </source>
</evidence>
<dbReference type="PROSITE" id="PS50908">
    <property type="entry name" value="RWD"/>
    <property type="match status" value="1"/>
</dbReference>
<feature type="domain" description="RWD" evidence="2">
    <location>
        <begin position="9"/>
        <end position="111"/>
    </location>
</feature>
<dbReference type="FunCoup" id="H2YN28">
    <property type="interactions" value="24"/>
</dbReference>
<reference evidence="3" key="2">
    <citation type="submission" date="2025-08" db="UniProtKB">
        <authorList>
            <consortium name="Ensembl"/>
        </authorList>
    </citation>
    <scope>IDENTIFICATION</scope>
</reference>
<dbReference type="Pfam" id="PF05773">
    <property type="entry name" value="RWD"/>
    <property type="match status" value="1"/>
</dbReference>
<evidence type="ECO:0000313" key="3">
    <source>
        <dbReference type="Ensembl" id="ENSCSAVP00000006730.1"/>
    </source>
</evidence>
<dbReference type="Gene3D" id="3.10.110.10">
    <property type="entry name" value="Ubiquitin Conjugating Enzyme"/>
    <property type="match status" value="1"/>
</dbReference>
<dbReference type="eggNOG" id="KOG4018">
    <property type="taxonomic scope" value="Eukaryota"/>
</dbReference>
<dbReference type="AlphaFoldDB" id="H2YN28"/>
<dbReference type="Proteomes" id="UP000007875">
    <property type="component" value="Unassembled WGS sequence"/>
</dbReference>
<dbReference type="InterPro" id="IPR006575">
    <property type="entry name" value="RWD_dom"/>
</dbReference>
<dbReference type="SUPFAM" id="SSF54495">
    <property type="entry name" value="UBC-like"/>
    <property type="match status" value="1"/>
</dbReference>
<name>H2YN28_CIOSA</name>
<keyword evidence="4" id="KW-1185">Reference proteome</keyword>
<dbReference type="OMA" id="CGMTYTL"/>
<dbReference type="SMART" id="SM00591">
    <property type="entry name" value="RWD"/>
    <property type="match status" value="1"/>
</dbReference>
<dbReference type="HOGENOM" id="CLU_123949_0_0_1"/>
<dbReference type="InterPro" id="IPR016135">
    <property type="entry name" value="UBQ-conjugating_enzyme/RWD"/>
</dbReference>
<feature type="region of interest" description="Disordered" evidence="1">
    <location>
        <begin position="129"/>
        <end position="165"/>
    </location>
</feature>
<reference evidence="3" key="3">
    <citation type="submission" date="2025-09" db="UniProtKB">
        <authorList>
            <consortium name="Ensembl"/>
        </authorList>
    </citation>
    <scope>IDENTIFICATION</scope>
</reference>
<proteinExistence type="predicted"/>
<dbReference type="CDD" id="cd23817">
    <property type="entry name" value="RWD-RWDD4"/>
    <property type="match status" value="1"/>
</dbReference>
<reference evidence="4" key="1">
    <citation type="submission" date="2003-08" db="EMBL/GenBank/DDBJ databases">
        <authorList>
            <person name="Birren B."/>
            <person name="Nusbaum C."/>
            <person name="Abebe A."/>
            <person name="Abouelleil A."/>
            <person name="Adekoya E."/>
            <person name="Ait-zahra M."/>
            <person name="Allen N."/>
            <person name="Allen T."/>
            <person name="An P."/>
            <person name="Anderson M."/>
            <person name="Anderson S."/>
            <person name="Arachchi H."/>
            <person name="Armbruster J."/>
            <person name="Bachantsang P."/>
            <person name="Baldwin J."/>
            <person name="Barry A."/>
            <person name="Bayul T."/>
            <person name="Blitshsteyn B."/>
            <person name="Bloom T."/>
            <person name="Blye J."/>
            <person name="Boguslavskiy L."/>
            <person name="Borowsky M."/>
            <person name="Boukhgalter B."/>
            <person name="Brunache A."/>
            <person name="Butler J."/>
            <person name="Calixte N."/>
            <person name="Calvo S."/>
            <person name="Camarata J."/>
            <person name="Campo K."/>
            <person name="Chang J."/>
            <person name="Cheshatsang Y."/>
            <person name="Citroen M."/>
            <person name="Collymore A."/>
            <person name="Considine T."/>
            <person name="Cook A."/>
            <person name="Cooke P."/>
            <person name="Corum B."/>
            <person name="Cuomo C."/>
            <person name="David R."/>
            <person name="Dawoe T."/>
            <person name="Degray S."/>
            <person name="Dodge S."/>
            <person name="Dooley K."/>
            <person name="Dorje P."/>
            <person name="Dorjee K."/>
            <person name="Dorris L."/>
            <person name="Duffey N."/>
            <person name="Dupes A."/>
            <person name="Elkins T."/>
            <person name="Engels R."/>
            <person name="Erickson J."/>
            <person name="Farina A."/>
            <person name="Faro S."/>
            <person name="Ferreira P."/>
            <person name="Fischer H."/>
            <person name="Fitzgerald M."/>
            <person name="Foley K."/>
            <person name="Gage D."/>
            <person name="Galagan J."/>
            <person name="Gearin G."/>
            <person name="Gnerre S."/>
            <person name="Gnirke A."/>
            <person name="Goyette A."/>
            <person name="Graham J."/>
            <person name="Grandbois E."/>
            <person name="Gyaltsen K."/>
            <person name="Hafez N."/>
            <person name="Hagopian D."/>
            <person name="Hagos B."/>
            <person name="Hall J."/>
            <person name="Hatcher B."/>
            <person name="Heller A."/>
            <person name="Higgins H."/>
            <person name="Honan T."/>
            <person name="Horn A."/>
            <person name="Houde N."/>
            <person name="Hughes L."/>
            <person name="Hulme W."/>
            <person name="Husby E."/>
            <person name="Iliev I."/>
            <person name="Jaffe D."/>
            <person name="Jones C."/>
            <person name="Kamal M."/>
            <person name="Kamat A."/>
            <person name="Kamvysselis M."/>
            <person name="Karlsson E."/>
            <person name="Kells C."/>
            <person name="Kieu A."/>
            <person name="Kisner P."/>
            <person name="Kodira C."/>
            <person name="Kulbokas E."/>
            <person name="Labutti K."/>
            <person name="Lama D."/>
            <person name="Landers T."/>
            <person name="Leger J."/>
            <person name="Levine S."/>
            <person name="Lewis D."/>
            <person name="Lewis T."/>
            <person name="Lindblad-toh K."/>
            <person name="Liu X."/>
            <person name="Lokyitsang T."/>
            <person name="Lokyitsang Y."/>
            <person name="Lucien O."/>
            <person name="Lui A."/>
            <person name="Ma L.J."/>
            <person name="Mabbitt R."/>
            <person name="Macdonald J."/>
            <person name="Maclean C."/>
            <person name="Major J."/>
            <person name="Manning J."/>
            <person name="Marabella R."/>
            <person name="Maru K."/>
            <person name="Matthews C."/>
            <person name="Mauceli E."/>
            <person name="Mccarthy M."/>
            <person name="Mcdonough S."/>
            <person name="Mcghee T."/>
            <person name="Meldrim J."/>
            <person name="Meneus L."/>
            <person name="Mesirov J."/>
            <person name="Mihalev A."/>
            <person name="Mihova T."/>
            <person name="Mikkelsen T."/>
            <person name="Mlenga V."/>
            <person name="Moru K."/>
            <person name="Mozes J."/>
            <person name="Mulrain L."/>
            <person name="Munson G."/>
            <person name="Naylor J."/>
            <person name="Newes C."/>
            <person name="Nguyen C."/>
            <person name="Nguyen N."/>
            <person name="Nguyen T."/>
            <person name="Nicol R."/>
            <person name="Nielsen C."/>
            <person name="Nizzari M."/>
            <person name="Norbu C."/>
            <person name="Norbu N."/>
            <person name="O'donnell P."/>
            <person name="Okoawo O."/>
            <person name="O'leary S."/>
            <person name="Omotosho B."/>
            <person name="O'neill K."/>
            <person name="Osman S."/>
            <person name="Parker S."/>
            <person name="Perrin D."/>
            <person name="Phunkhang P."/>
            <person name="Piqani B."/>
            <person name="Purcell S."/>
            <person name="Rachupka T."/>
            <person name="Ramasamy U."/>
            <person name="Rameau R."/>
            <person name="Ray V."/>
            <person name="Raymond C."/>
            <person name="Retta R."/>
            <person name="Richardson S."/>
            <person name="Rise C."/>
            <person name="Rodriguez J."/>
            <person name="Rogers J."/>
            <person name="Rogov P."/>
            <person name="Rutman M."/>
            <person name="Schupbach R."/>
            <person name="Seaman C."/>
            <person name="Settipalli S."/>
            <person name="Sharpe T."/>
            <person name="Sheridan J."/>
            <person name="Sherpa N."/>
            <person name="Shi J."/>
            <person name="Smirnov S."/>
            <person name="Smith C."/>
            <person name="Sougnez C."/>
            <person name="Spencer B."/>
            <person name="Stalker J."/>
            <person name="Stange-thomann N."/>
            <person name="Stavropoulos S."/>
            <person name="Stetson K."/>
            <person name="Stone C."/>
            <person name="Stone S."/>
            <person name="Stubbs M."/>
            <person name="Talamas J."/>
            <person name="Tchuinga P."/>
            <person name="Tenzing P."/>
            <person name="Tesfaye S."/>
            <person name="Theodore J."/>
            <person name="Thoulutsang Y."/>
            <person name="Topham K."/>
            <person name="Towey S."/>
            <person name="Tsamla T."/>
            <person name="Tsomo N."/>
            <person name="Vallee D."/>
            <person name="Vassiliev H."/>
            <person name="Venkataraman V."/>
            <person name="Vinson J."/>
            <person name="Vo A."/>
            <person name="Wade C."/>
            <person name="Wang S."/>
            <person name="Wangchuk T."/>
            <person name="Wangdi T."/>
            <person name="Whittaker C."/>
            <person name="Wilkinson J."/>
            <person name="Wu Y."/>
            <person name="Wyman D."/>
            <person name="Yadav S."/>
            <person name="Yang S."/>
            <person name="Yang X."/>
            <person name="Yeager S."/>
            <person name="Yee E."/>
            <person name="Young G."/>
            <person name="Zainoun J."/>
            <person name="Zembeck L."/>
            <person name="Zimmer A."/>
            <person name="Zody M."/>
            <person name="Lander E."/>
        </authorList>
    </citation>
    <scope>NUCLEOTIDE SEQUENCE [LARGE SCALE GENOMIC DNA]</scope>
</reference>
<dbReference type="GeneTree" id="ENSGT00390000015545"/>
<dbReference type="PANTHER" id="PTHR21275:SF1">
    <property type="entry name" value="RWD DOMAIN-CONTAINING PROTEIN 4"/>
    <property type="match status" value="1"/>
</dbReference>
<dbReference type="Ensembl" id="ENSCSAVT00000006816.1">
    <property type="protein sequence ID" value="ENSCSAVP00000006730.1"/>
    <property type="gene ID" value="ENSCSAVG00000004029.1"/>
</dbReference>
<dbReference type="InterPro" id="IPR042770">
    <property type="entry name" value="RWDD4"/>
</dbReference>
<dbReference type="PANTHER" id="PTHR21275">
    <property type="entry name" value="RWD DOMAIN-CONTAINING PROTEIN 4"/>
    <property type="match status" value="1"/>
</dbReference>
<evidence type="ECO:0000259" key="2">
    <source>
        <dbReference type="PROSITE" id="PS50908"/>
    </source>
</evidence>